<dbReference type="AlphaFoldDB" id="A0AAN8ITR1"/>
<evidence type="ECO:0000313" key="1">
    <source>
        <dbReference type="EMBL" id="KAK5986429.1"/>
    </source>
</evidence>
<protein>
    <submittedName>
        <fullName evidence="1">Uncharacterized protein</fullName>
    </submittedName>
</protein>
<proteinExistence type="predicted"/>
<dbReference type="Proteomes" id="UP001331761">
    <property type="component" value="Unassembled WGS sequence"/>
</dbReference>
<accession>A0AAN8ITR1</accession>
<gene>
    <name evidence="1" type="ORF">GCK32_022106</name>
</gene>
<comment type="caution">
    <text evidence="1">The sequence shown here is derived from an EMBL/GenBank/DDBJ whole genome shotgun (WGS) entry which is preliminary data.</text>
</comment>
<evidence type="ECO:0000313" key="2">
    <source>
        <dbReference type="Proteomes" id="UP001331761"/>
    </source>
</evidence>
<reference evidence="1 2" key="1">
    <citation type="submission" date="2019-10" db="EMBL/GenBank/DDBJ databases">
        <title>Assembly and Annotation for the nematode Trichostrongylus colubriformis.</title>
        <authorList>
            <person name="Martin J."/>
        </authorList>
    </citation>
    <scope>NUCLEOTIDE SEQUENCE [LARGE SCALE GENOMIC DNA]</scope>
    <source>
        <strain evidence="1">G859</strain>
        <tissue evidence="1">Whole worm</tissue>
    </source>
</reference>
<name>A0AAN8ITR1_TRICO</name>
<sequence>MRLLFCCGCSFTRQKWNLISQDIVTAIIEPKTSFFKENSVKMEWVMSSENEIRVIALSFGLALMVREAFPSLLHILKEFRTRRA</sequence>
<keyword evidence="2" id="KW-1185">Reference proteome</keyword>
<dbReference type="EMBL" id="WIXE01000635">
    <property type="protein sequence ID" value="KAK5986429.1"/>
    <property type="molecule type" value="Genomic_DNA"/>
</dbReference>
<organism evidence="1 2">
    <name type="scientific">Trichostrongylus colubriformis</name>
    <name type="common">Black scour worm</name>
    <dbReference type="NCBI Taxonomy" id="6319"/>
    <lineage>
        <taxon>Eukaryota</taxon>
        <taxon>Metazoa</taxon>
        <taxon>Ecdysozoa</taxon>
        <taxon>Nematoda</taxon>
        <taxon>Chromadorea</taxon>
        <taxon>Rhabditida</taxon>
        <taxon>Rhabditina</taxon>
        <taxon>Rhabditomorpha</taxon>
        <taxon>Strongyloidea</taxon>
        <taxon>Trichostrongylidae</taxon>
        <taxon>Trichostrongylus</taxon>
    </lineage>
</organism>